<keyword evidence="4" id="KW-0732">Signal</keyword>
<dbReference type="GO" id="GO:0045087">
    <property type="term" value="P:innate immune response"/>
    <property type="evidence" value="ECO:0007669"/>
    <property type="project" value="UniProtKB-KW"/>
</dbReference>
<dbReference type="EMBL" id="KZ308239">
    <property type="protein sequence ID" value="KAG8225495.1"/>
    <property type="molecule type" value="Genomic_DNA"/>
</dbReference>
<evidence type="ECO:0000313" key="8">
    <source>
        <dbReference type="Proteomes" id="UP000792457"/>
    </source>
</evidence>
<protein>
    <recommendedName>
        <fullName evidence="9">Peptidoglycan-recognition protein</fullName>
    </recommendedName>
</protein>
<feature type="non-terminal residue" evidence="7">
    <location>
        <position position="1"/>
    </location>
</feature>
<dbReference type="CDD" id="cd06583">
    <property type="entry name" value="PGRP"/>
    <property type="match status" value="2"/>
</dbReference>
<keyword evidence="8" id="KW-1185">Reference proteome</keyword>
<dbReference type="Gene3D" id="3.40.80.10">
    <property type="entry name" value="Peptidoglycan recognition protein-like"/>
    <property type="match status" value="2"/>
</dbReference>
<feature type="signal peptide" evidence="4">
    <location>
        <begin position="1"/>
        <end position="24"/>
    </location>
</feature>
<organism evidence="7 8">
    <name type="scientific">Ladona fulva</name>
    <name type="common">Scarce chaser dragonfly</name>
    <name type="synonym">Libellula fulva</name>
    <dbReference type="NCBI Taxonomy" id="123851"/>
    <lineage>
        <taxon>Eukaryota</taxon>
        <taxon>Metazoa</taxon>
        <taxon>Ecdysozoa</taxon>
        <taxon>Arthropoda</taxon>
        <taxon>Hexapoda</taxon>
        <taxon>Insecta</taxon>
        <taxon>Pterygota</taxon>
        <taxon>Palaeoptera</taxon>
        <taxon>Odonata</taxon>
        <taxon>Epiprocta</taxon>
        <taxon>Anisoptera</taxon>
        <taxon>Libelluloidea</taxon>
        <taxon>Libellulidae</taxon>
        <taxon>Ladona</taxon>
    </lineage>
</organism>
<gene>
    <name evidence="7" type="ORF">J437_LFUL014141</name>
</gene>
<reference evidence="7" key="1">
    <citation type="submission" date="2013-04" db="EMBL/GenBank/DDBJ databases">
        <authorList>
            <person name="Qu J."/>
            <person name="Murali S.C."/>
            <person name="Bandaranaike D."/>
            <person name="Bellair M."/>
            <person name="Blankenburg K."/>
            <person name="Chao H."/>
            <person name="Dinh H."/>
            <person name="Doddapaneni H."/>
            <person name="Downs B."/>
            <person name="Dugan-Rocha S."/>
            <person name="Elkadiri S."/>
            <person name="Gnanaolivu R.D."/>
            <person name="Hernandez B."/>
            <person name="Javaid M."/>
            <person name="Jayaseelan J.C."/>
            <person name="Lee S."/>
            <person name="Li M."/>
            <person name="Ming W."/>
            <person name="Munidasa M."/>
            <person name="Muniz J."/>
            <person name="Nguyen L."/>
            <person name="Ongeri F."/>
            <person name="Osuji N."/>
            <person name="Pu L.-L."/>
            <person name="Puazo M."/>
            <person name="Qu C."/>
            <person name="Quiroz J."/>
            <person name="Raj R."/>
            <person name="Weissenberger G."/>
            <person name="Xin Y."/>
            <person name="Zou X."/>
            <person name="Han Y."/>
            <person name="Richards S."/>
            <person name="Worley K."/>
            <person name="Muzny D."/>
            <person name="Gibbs R."/>
        </authorList>
    </citation>
    <scope>NUCLEOTIDE SEQUENCE</scope>
    <source>
        <strain evidence="7">Sampled in the wild</strain>
    </source>
</reference>
<reference evidence="7" key="2">
    <citation type="submission" date="2017-10" db="EMBL/GenBank/DDBJ databases">
        <title>Ladona fulva Genome sequencing and assembly.</title>
        <authorList>
            <person name="Murali S."/>
            <person name="Richards S."/>
            <person name="Bandaranaike D."/>
            <person name="Bellair M."/>
            <person name="Blankenburg K."/>
            <person name="Chao H."/>
            <person name="Dinh H."/>
            <person name="Doddapaneni H."/>
            <person name="Dugan-Rocha S."/>
            <person name="Elkadiri S."/>
            <person name="Gnanaolivu R."/>
            <person name="Hernandez B."/>
            <person name="Skinner E."/>
            <person name="Javaid M."/>
            <person name="Lee S."/>
            <person name="Li M."/>
            <person name="Ming W."/>
            <person name="Munidasa M."/>
            <person name="Muniz J."/>
            <person name="Nguyen L."/>
            <person name="Hughes D."/>
            <person name="Osuji N."/>
            <person name="Pu L.-L."/>
            <person name="Puazo M."/>
            <person name="Qu C."/>
            <person name="Quiroz J."/>
            <person name="Raj R."/>
            <person name="Weissenberger G."/>
            <person name="Xin Y."/>
            <person name="Zou X."/>
            <person name="Han Y."/>
            <person name="Worley K."/>
            <person name="Muzny D."/>
            <person name="Gibbs R."/>
        </authorList>
    </citation>
    <scope>NUCLEOTIDE SEQUENCE</scope>
    <source>
        <strain evidence="7">Sampled in the wild</strain>
    </source>
</reference>
<evidence type="ECO:0000313" key="7">
    <source>
        <dbReference type="EMBL" id="KAG8225495.1"/>
    </source>
</evidence>
<accession>A0A8K0K181</accession>
<dbReference type="PANTHER" id="PTHR11022">
    <property type="entry name" value="PEPTIDOGLYCAN RECOGNITION PROTEIN"/>
    <property type="match status" value="1"/>
</dbReference>
<dbReference type="InterPro" id="IPR002502">
    <property type="entry name" value="Amidase_domain"/>
</dbReference>
<dbReference type="InterPro" id="IPR015510">
    <property type="entry name" value="PGRP"/>
</dbReference>
<dbReference type="SMART" id="SM00644">
    <property type="entry name" value="Ami_2"/>
    <property type="match status" value="1"/>
</dbReference>
<dbReference type="GO" id="GO:0009253">
    <property type="term" value="P:peptidoglycan catabolic process"/>
    <property type="evidence" value="ECO:0007669"/>
    <property type="project" value="InterPro"/>
</dbReference>
<evidence type="ECO:0000256" key="3">
    <source>
        <dbReference type="ARBA" id="ARBA00022859"/>
    </source>
</evidence>
<feature type="domain" description="N-acetylmuramoyl-L-alanine amidase" evidence="5">
    <location>
        <begin position="40"/>
        <end position="177"/>
    </location>
</feature>
<feature type="chain" id="PRO_5035451181" description="Peptidoglycan-recognition protein" evidence="4">
    <location>
        <begin position="25"/>
        <end position="219"/>
    </location>
</feature>
<evidence type="ECO:0000256" key="1">
    <source>
        <dbReference type="ARBA" id="ARBA00007553"/>
    </source>
</evidence>
<keyword evidence="2" id="KW-0399">Innate immunity</keyword>
<evidence type="ECO:0000259" key="6">
    <source>
        <dbReference type="SMART" id="SM00701"/>
    </source>
</evidence>
<evidence type="ECO:0000256" key="4">
    <source>
        <dbReference type="SAM" id="SignalP"/>
    </source>
</evidence>
<dbReference type="OrthoDB" id="10001926at2759"/>
<proteinExistence type="inferred from homology"/>
<name>A0A8K0K181_LADFU</name>
<comment type="similarity">
    <text evidence="1">Belongs to the N-acetylmuramoyl-L-alanine amidase 2 family.</text>
</comment>
<dbReference type="PANTHER" id="PTHR11022:SF41">
    <property type="entry name" value="PEPTIDOGLYCAN-RECOGNITION PROTEIN LC-RELATED"/>
    <property type="match status" value="1"/>
</dbReference>
<keyword evidence="3" id="KW-0391">Immunity</keyword>
<dbReference type="InterPro" id="IPR006619">
    <property type="entry name" value="PGRP_domain_met/bac"/>
</dbReference>
<evidence type="ECO:0000256" key="2">
    <source>
        <dbReference type="ARBA" id="ARBA00022588"/>
    </source>
</evidence>
<dbReference type="SUPFAM" id="SSF55846">
    <property type="entry name" value="N-acetylmuramoyl-L-alanine amidase-like"/>
    <property type="match status" value="2"/>
</dbReference>
<dbReference type="Proteomes" id="UP000792457">
    <property type="component" value="Unassembled WGS sequence"/>
</dbReference>
<sequence length="219" mass="24204">MQRFQNSFMLIIGVVGVFVAGNEPESGCPPIVSRADWRARPPKAITHMPFPVDKAIIIHTSDPKCSTPEECTRRLRGIQQYHMTKRNFTDISYSFLIGGDGRIYEGVGWHKTGSHTRGYNSNSLGIAFIGNFEDVHPSDAMMTDLRNLLACAVQQGELKTDYKLLGQKQVIATISPGKKLFLIGGDGRIYEGVGWHKTGAHTRGYNSNSLGIAFIGNFE</sequence>
<feature type="domain" description="Peptidoglycan recognition protein family" evidence="6">
    <location>
        <begin position="29"/>
        <end position="171"/>
    </location>
</feature>
<evidence type="ECO:0000259" key="5">
    <source>
        <dbReference type="SMART" id="SM00644"/>
    </source>
</evidence>
<evidence type="ECO:0008006" key="9">
    <source>
        <dbReference type="Google" id="ProtNLM"/>
    </source>
</evidence>
<comment type="caution">
    <text evidence="7">The sequence shown here is derived from an EMBL/GenBank/DDBJ whole genome shotgun (WGS) entry which is preliminary data.</text>
</comment>
<dbReference type="InterPro" id="IPR036505">
    <property type="entry name" value="Amidase/PGRP_sf"/>
</dbReference>
<dbReference type="Pfam" id="PF01510">
    <property type="entry name" value="Amidase_2"/>
    <property type="match status" value="2"/>
</dbReference>
<dbReference type="FunFam" id="3.40.80.10:FF:000001">
    <property type="entry name" value="Peptidoglycan recognition protein 1"/>
    <property type="match status" value="1"/>
</dbReference>
<dbReference type="GO" id="GO:0008745">
    <property type="term" value="F:N-acetylmuramoyl-L-alanine amidase activity"/>
    <property type="evidence" value="ECO:0007669"/>
    <property type="project" value="InterPro"/>
</dbReference>
<dbReference type="GO" id="GO:0008270">
    <property type="term" value="F:zinc ion binding"/>
    <property type="evidence" value="ECO:0007669"/>
    <property type="project" value="InterPro"/>
</dbReference>
<dbReference type="SMART" id="SM00701">
    <property type="entry name" value="PGRP"/>
    <property type="match status" value="1"/>
</dbReference>
<dbReference type="AlphaFoldDB" id="A0A8K0K181"/>